<dbReference type="SMART" id="SM00343">
    <property type="entry name" value="ZnF_C2HC"/>
    <property type="match status" value="1"/>
</dbReference>
<keyword evidence="5" id="KW-1185">Reference proteome</keyword>
<dbReference type="GO" id="GO:0008270">
    <property type="term" value="F:zinc ion binding"/>
    <property type="evidence" value="ECO:0007669"/>
    <property type="project" value="UniProtKB-KW"/>
</dbReference>
<organism evidence="5 6">
    <name type="scientific">Raphanus sativus</name>
    <name type="common">Radish</name>
    <name type="synonym">Raphanus raphanistrum var. sativus</name>
    <dbReference type="NCBI Taxonomy" id="3726"/>
    <lineage>
        <taxon>Eukaryota</taxon>
        <taxon>Viridiplantae</taxon>
        <taxon>Streptophyta</taxon>
        <taxon>Embryophyta</taxon>
        <taxon>Tracheophyta</taxon>
        <taxon>Spermatophyta</taxon>
        <taxon>Magnoliopsida</taxon>
        <taxon>eudicotyledons</taxon>
        <taxon>Gunneridae</taxon>
        <taxon>Pentapetalae</taxon>
        <taxon>rosids</taxon>
        <taxon>malvids</taxon>
        <taxon>Brassicales</taxon>
        <taxon>Brassicaceae</taxon>
        <taxon>Brassiceae</taxon>
        <taxon>Raphanus</taxon>
    </lineage>
</organism>
<evidence type="ECO:0000259" key="4">
    <source>
        <dbReference type="PROSITE" id="PS50158"/>
    </source>
</evidence>
<sequence>MRMKVALKVHKAWEAIEPGVEDGDKNDMARAILFQSVPETLILQVGKLAELSSKSLSLGENIEELRLVKKFLNSLRRKKYIHIIAVLEQVLNLNTTTFEDIIGRLKAFEERIKDEEKDEDQSKLLYAKYDSQDAQDTYGRGRGRGGRFNNRGRGRGRSNNQHDWKDGRDTMRVVCFRCDKTGHYAYNCPDRLLKLKETHDNDSENTREAEELMMNEVVYLNEENVTPSKFETHTYGDNVWYLDNGASNHMSGRKEYFSNLDEKVTCKMRFGDDSRIDTKGNGSIVFLNKDGKRKILANVYYIPELRNNIISLGQAT</sequence>
<dbReference type="GeneID" id="108850569"/>
<feature type="compositionally biased region" description="Basic residues" evidence="3">
    <location>
        <begin position="141"/>
        <end position="156"/>
    </location>
</feature>
<evidence type="ECO:0000313" key="6">
    <source>
        <dbReference type="RefSeq" id="XP_056864153.1"/>
    </source>
</evidence>
<dbReference type="Pfam" id="PF22936">
    <property type="entry name" value="Pol_BBD"/>
    <property type="match status" value="1"/>
</dbReference>
<reference evidence="5" key="1">
    <citation type="journal article" date="2019" name="Database">
        <title>The radish genome database (RadishGD): an integrated information resource for radish genomics.</title>
        <authorList>
            <person name="Yu H.J."/>
            <person name="Baek S."/>
            <person name="Lee Y.J."/>
            <person name="Cho A."/>
            <person name="Mun J.H."/>
        </authorList>
    </citation>
    <scope>NUCLEOTIDE SEQUENCE [LARGE SCALE GENOMIC DNA]</scope>
    <source>
        <strain evidence="5">cv. WK10039</strain>
    </source>
</reference>
<keyword evidence="1" id="KW-0862">Zinc</keyword>
<keyword evidence="1" id="KW-0863">Zinc-finger</keyword>
<accession>A0A9W3DL40</accession>
<dbReference type="AlphaFoldDB" id="A0A9W3DL40"/>
<evidence type="ECO:0000256" key="1">
    <source>
        <dbReference type="PROSITE-ProRule" id="PRU00047"/>
    </source>
</evidence>
<dbReference type="GO" id="GO:0003676">
    <property type="term" value="F:nucleic acid binding"/>
    <property type="evidence" value="ECO:0007669"/>
    <property type="project" value="InterPro"/>
</dbReference>
<evidence type="ECO:0000313" key="5">
    <source>
        <dbReference type="Proteomes" id="UP000504610"/>
    </source>
</evidence>
<dbReference type="SUPFAM" id="SSF57756">
    <property type="entry name" value="Retrovirus zinc finger-like domains"/>
    <property type="match status" value="1"/>
</dbReference>
<dbReference type="Gene3D" id="4.10.60.10">
    <property type="entry name" value="Zinc finger, CCHC-type"/>
    <property type="match status" value="1"/>
</dbReference>
<feature type="region of interest" description="Disordered" evidence="3">
    <location>
        <begin position="135"/>
        <end position="165"/>
    </location>
</feature>
<evidence type="ECO:0000256" key="3">
    <source>
        <dbReference type="SAM" id="MobiDB-lite"/>
    </source>
</evidence>
<feature type="domain" description="CCHC-type" evidence="4">
    <location>
        <begin position="175"/>
        <end position="190"/>
    </location>
</feature>
<gene>
    <name evidence="6" type="primary">LOC108850569</name>
</gene>
<dbReference type="Proteomes" id="UP000504610">
    <property type="component" value="Chromosome 4"/>
</dbReference>
<protein>
    <submittedName>
        <fullName evidence="6">Uncharacterized protein LOC108850569</fullName>
    </submittedName>
</protein>
<dbReference type="RefSeq" id="XP_056864153.1">
    <property type="nucleotide sequence ID" value="XM_057008173.1"/>
</dbReference>
<dbReference type="PROSITE" id="PS50158">
    <property type="entry name" value="ZF_CCHC"/>
    <property type="match status" value="1"/>
</dbReference>
<dbReference type="OrthoDB" id="1113347at2759"/>
<dbReference type="InterPro" id="IPR036875">
    <property type="entry name" value="Znf_CCHC_sf"/>
</dbReference>
<keyword evidence="2" id="KW-0175">Coiled coil</keyword>
<evidence type="ECO:0000256" key="2">
    <source>
        <dbReference type="SAM" id="Coils"/>
    </source>
</evidence>
<dbReference type="KEGG" id="rsz:108850569"/>
<keyword evidence="1" id="KW-0479">Metal-binding</keyword>
<proteinExistence type="predicted"/>
<dbReference type="InterPro" id="IPR054722">
    <property type="entry name" value="PolX-like_BBD"/>
</dbReference>
<feature type="coiled-coil region" evidence="2">
    <location>
        <begin position="98"/>
        <end position="125"/>
    </location>
</feature>
<reference evidence="6" key="2">
    <citation type="submission" date="2025-08" db="UniProtKB">
        <authorList>
            <consortium name="RefSeq"/>
        </authorList>
    </citation>
    <scope>IDENTIFICATION</scope>
    <source>
        <tissue evidence="6">Leaf</tissue>
    </source>
</reference>
<name>A0A9W3DL40_RAPSA</name>
<dbReference type="Pfam" id="PF00098">
    <property type="entry name" value="zf-CCHC"/>
    <property type="match status" value="1"/>
</dbReference>
<dbReference type="InterPro" id="IPR001878">
    <property type="entry name" value="Znf_CCHC"/>
</dbReference>